<dbReference type="GO" id="GO:0000062">
    <property type="term" value="F:fatty-acyl-CoA binding"/>
    <property type="evidence" value="ECO:0007669"/>
    <property type="project" value="InterPro"/>
</dbReference>
<dbReference type="GO" id="GO:0006631">
    <property type="term" value="P:fatty acid metabolic process"/>
    <property type="evidence" value="ECO:0007669"/>
    <property type="project" value="TreeGrafter"/>
</dbReference>
<evidence type="ECO:0000259" key="3">
    <source>
        <dbReference type="PROSITE" id="PS51228"/>
    </source>
</evidence>
<sequence>MPCKPFPFKINAGDPFRICSCAALSPASRYKLVPFFLGTQIVSDDDKLAAYRWFKQATVGDIDIPQPKILDFNWAARQKWKAWKTAEGTNKETAMQNYLAEMKRQRQKYGE</sequence>
<comment type="similarity">
    <text evidence="1">Belongs to the ACBP family.</text>
</comment>
<name>A0A7S4B229_CHRCT</name>
<feature type="domain" description="ACB" evidence="3">
    <location>
        <begin position="1"/>
        <end position="111"/>
    </location>
</feature>
<dbReference type="PROSITE" id="PS51228">
    <property type="entry name" value="ACB_2"/>
    <property type="match status" value="1"/>
</dbReference>
<dbReference type="PANTHER" id="PTHR23310">
    <property type="entry name" value="ACYL-COA-BINDING PROTEIN, ACBP"/>
    <property type="match status" value="1"/>
</dbReference>
<protein>
    <recommendedName>
        <fullName evidence="3">ACB domain-containing protein</fullName>
    </recommendedName>
</protein>
<dbReference type="EMBL" id="HBIZ01006862">
    <property type="protein sequence ID" value="CAE0751332.1"/>
    <property type="molecule type" value="Transcribed_RNA"/>
</dbReference>
<dbReference type="AlphaFoldDB" id="A0A7S4B229"/>
<proteinExistence type="inferred from homology"/>
<dbReference type="InterPro" id="IPR000582">
    <property type="entry name" value="Acyl-CoA-binding_protein"/>
</dbReference>
<evidence type="ECO:0000313" key="4">
    <source>
        <dbReference type="EMBL" id="CAE0751332.1"/>
    </source>
</evidence>
<dbReference type="PANTHER" id="PTHR23310:SF62">
    <property type="entry name" value="ACYL-COA BINDING PROTEIN 1, ISOFORM A"/>
    <property type="match status" value="1"/>
</dbReference>
<gene>
    <name evidence="4" type="ORF">PCAR00345_LOCUS3917</name>
</gene>
<dbReference type="SUPFAM" id="SSF47027">
    <property type="entry name" value="Acyl-CoA binding protein"/>
    <property type="match status" value="1"/>
</dbReference>
<evidence type="ECO:0000256" key="1">
    <source>
        <dbReference type="ARBA" id="ARBA00005567"/>
    </source>
</evidence>
<accession>A0A7S4B229</accession>
<evidence type="ECO:0000256" key="2">
    <source>
        <dbReference type="ARBA" id="ARBA00023121"/>
    </source>
</evidence>
<dbReference type="Gene3D" id="1.20.80.10">
    <property type="match status" value="1"/>
</dbReference>
<dbReference type="InterPro" id="IPR014352">
    <property type="entry name" value="FERM/acyl-CoA-bd_prot_sf"/>
</dbReference>
<dbReference type="Pfam" id="PF00887">
    <property type="entry name" value="ACBP"/>
    <property type="match status" value="1"/>
</dbReference>
<reference evidence="4" key="1">
    <citation type="submission" date="2021-01" db="EMBL/GenBank/DDBJ databases">
        <authorList>
            <person name="Corre E."/>
            <person name="Pelletier E."/>
            <person name="Niang G."/>
            <person name="Scheremetjew M."/>
            <person name="Finn R."/>
            <person name="Kale V."/>
            <person name="Holt S."/>
            <person name="Cochrane G."/>
            <person name="Meng A."/>
            <person name="Brown T."/>
            <person name="Cohen L."/>
        </authorList>
    </citation>
    <scope>NUCLEOTIDE SEQUENCE</scope>
    <source>
        <strain evidence="4">CCMP645</strain>
    </source>
</reference>
<keyword evidence="2" id="KW-0446">Lipid-binding</keyword>
<dbReference type="PRINTS" id="PR00689">
    <property type="entry name" value="ACOABINDINGP"/>
</dbReference>
<organism evidence="4">
    <name type="scientific">Chrysotila carterae</name>
    <name type="common">Marine alga</name>
    <name type="synonym">Syracosphaera carterae</name>
    <dbReference type="NCBI Taxonomy" id="13221"/>
    <lineage>
        <taxon>Eukaryota</taxon>
        <taxon>Haptista</taxon>
        <taxon>Haptophyta</taxon>
        <taxon>Prymnesiophyceae</taxon>
        <taxon>Isochrysidales</taxon>
        <taxon>Isochrysidaceae</taxon>
        <taxon>Chrysotila</taxon>
    </lineage>
</organism>
<dbReference type="InterPro" id="IPR035984">
    <property type="entry name" value="Acyl-CoA-binding_sf"/>
</dbReference>